<reference evidence="3" key="1">
    <citation type="submission" date="2015-11" db="EMBL/GenBank/DDBJ databases">
        <title>Complete genome sequence of a polyethylene glycol-degrading strain Sphingopyxis terrae strain 203-1 (NBRC 15098).</title>
        <authorList>
            <person name="Yoshiyuki O."/>
            <person name="Shouta N."/>
            <person name="Nagata Y."/>
            <person name="Numata M."/>
            <person name="Tsuchikane K."/>
            <person name="Hosoyama A."/>
            <person name="Yamazoe A."/>
            <person name="Tsuda M."/>
            <person name="Fujita N."/>
            <person name="Kawai F."/>
        </authorList>
    </citation>
    <scope>NUCLEOTIDE SEQUENCE [LARGE SCALE GENOMIC DNA]</scope>
    <source>
        <strain evidence="3">203-1</strain>
    </source>
</reference>
<evidence type="ECO:0000256" key="1">
    <source>
        <dbReference type="SAM" id="Phobius"/>
    </source>
</evidence>
<name>A0A142VWN8_9SPHN</name>
<dbReference type="STRING" id="1219058.AOA14_06250"/>
<evidence type="ECO:0000313" key="3">
    <source>
        <dbReference type="Proteomes" id="UP000076234"/>
    </source>
</evidence>
<dbReference type="KEGG" id="ster:AOA14_06250"/>
<feature type="transmembrane region" description="Helical" evidence="1">
    <location>
        <begin position="12"/>
        <end position="42"/>
    </location>
</feature>
<reference evidence="2 3" key="2">
    <citation type="journal article" date="2016" name="Genome Announc.">
        <title>Complete Genome Sequence of Sphingopyxis terrae Strain 203-1 (NBRC 111660), a Polyethylene Glycol Degrader.</title>
        <authorList>
            <person name="Ohtsubo Y."/>
            <person name="Nonoyama S."/>
            <person name="Nagata Y."/>
            <person name="Numata M."/>
            <person name="Tsuchikane K."/>
            <person name="Hosoyama A."/>
            <person name="Yamazoe A."/>
            <person name="Tsuda M."/>
            <person name="Fujita N."/>
            <person name="Kawai F."/>
        </authorList>
    </citation>
    <scope>NUCLEOTIDE SEQUENCE [LARGE SCALE GENOMIC DNA]</scope>
    <source>
        <strain evidence="2 3">203-1</strain>
    </source>
</reference>
<accession>A0A142VWN8</accession>
<keyword evidence="1" id="KW-0812">Transmembrane</keyword>
<dbReference type="EMBL" id="CP013342">
    <property type="protein sequence ID" value="AMU94206.1"/>
    <property type="molecule type" value="Genomic_DNA"/>
</dbReference>
<evidence type="ECO:0000313" key="2">
    <source>
        <dbReference type="EMBL" id="AMU94206.1"/>
    </source>
</evidence>
<dbReference type="Proteomes" id="UP000076234">
    <property type="component" value="Chromosome"/>
</dbReference>
<gene>
    <name evidence="2" type="ORF">AOA14_06250</name>
</gene>
<keyword evidence="1" id="KW-1133">Transmembrane helix</keyword>
<protein>
    <submittedName>
        <fullName evidence="2">Uncharacterized protein</fullName>
    </submittedName>
</protein>
<dbReference type="AlphaFoldDB" id="A0A142VWN8"/>
<organism evidence="2 3">
    <name type="scientific">Sphingopyxis terrae subsp. terrae NBRC 15098</name>
    <dbReference type="NCBI Taxonomy" id="1219058"/>
    <lineage>
        <taxon>Bacteria</taxon>
        <taxon>Pseudomonadati</taxon>
        <taxon>Pseudomonadota</taxon>
        <taxon>Alphaproteobacteria</taxon>
        <taxon>Sphingomonadales</taxon>
        <taxon>Sphingomonadaceae</taxon>
        <taxon>Sphingopyxis</taxon>
    </lineage>
</organism>
<dbReference type="RefSeq" id="WP_062901196.1">
    <property type="nucleotide sequence ID" value="NZ_CP013342.1"/>
</dbReference>
<feature type="transmembrane region" description="Helical" evidence="1">
    <location>
        <begin position="62"/>
        <end position="81"/>
    </location>
</feature>
<sequence>MRDNSNLGCIGFILLAIGIYALWVAVLWIGLPLAAVGAYFAYTEFKKAGDPERKQTIHRNNALALAGGSAILASVAIWGNIATDKGPFSRSAEEPASTVAAETEVMPSASDCQAARAAGEVQSYGQIKAACERMTAGGSGASLAANACFAEEVDLLRKCGVEIVQSPF</sequence>
<keyword evidence="1" id="KW-0472">Membrane</keyword>
<proteinExistence type="predicted"/>